<feature type="transmembrane region" description="Helical" evidence="1">
    <location>
        <begin position="354"/>
        <end position="375"/>
    </location>
</feature>
<evidence type="ECO:0000256" key="1">
    <source>
        <dbReference type="SAM" id="Phobius"/>
    </source>
</evidence>
<dbReference type="Proteomes" id="UP001642540">
    <property type="component" value="Unassembled WGS sequence"/>
</dbReference>
<keyword evidence="3" id="KW-1185">Reference proteome</keyword>
<comment type="caution">
    <text evidence="2">The sequence shown here is derived from an EMBL/GenBank/DDBJ whole genome shotgun (WGS) entry which is preliminary data.</text>
</comment>
<keyword evidence="1" id="KW-0472">Membrane</keyword>
<sequence>MPTISDMICDEFGVKLAPNHGFKFQATPDPKATCLVQVYIDPVPCKKWSFGNVPYFLAMVRKNIFSGTFLDSIFYYNKDINLNNIAKPGLIFLHVTKLRDLVPYSNEVLFKVDNYWQFSTYYHSYNFIQPTKILLQIKPVVSKTGESINEVKESRLLSCQDYKKWWIRGIEFCKHLGQSTINNFLFGGRCFILALHETAKLPLLLNYKNYNPKSWTDLESLRFNSDPCKNGQFVLVSPYARQIQNLDHFYIRDLVDYRKRKDEPGILKHEQLVESLTWGLLRPNSSIIGNNQQNSAKMLTSTYFPFIYPKIATIVHLESIGYIGPLEQVHFVTCAPVKKSSWISLIGLVAAFEWRIWLAICIASTASGMTVFFMLEFLQIYVTQKKIGTSVTVIGFVWDVLLGQGNSVVDKVRWIGGTWALVGVVLTNAYLGDNIKMLTAPLPIKKVETFDELFQTNFSIYSTFPDNNHMGTYGSVFSQLGPIGDLLLGFDKEFYGVKKRRLSIFAVLFSQRNLHLSSEEAMKKAFEIENISNATFEASNSDIVTAGSPDHYASIIGKCGMDAYVDTRANLDTVYHKLEHKLKFNPELSEQLTMSKETYGEVCKSWHFGNIPWPATMFLKKVHGLLESGLSGIWSRWTHWVEKLEDEMKNAREEQNDYVPVTLYGNVRALFFFYLGIVLFPLVVFAFETRKSWGFRLRKCTNVSEIRTYNSVQKLNALMSNINSRFVCKCLCLQKITLPEVH</sequence>
<keyword evidence="1" id="KW-1133">Transmembrane helix</keyword>
<keyword evidence="1" id="KW-0812">Transmembrane</keyword>
<dbReference type="Gene3D" id="1.10.287.70">
    <property type="match status" value="1"/>
</dbReference>
<gene>
    <name evidence="2" type="ORF">ODALV1_LOCUS24477</name>
</gene>
<dbReference type="EMBL" id="CAXLJM020000092">
    <property type="protein sequence ID" value="CAL8132115.1"/>
    <property type="molecule type" value="Genomic_DNA"/>
</dbReference>
<protein>
    <submittedName>
        <fullName evidence="2">Uncharacterized protein</fullName>
    </submittedName>
</protein>
<evidence type="ECO:0000313" key="2">
    <source>
        <dbReference type="EMBL" id="CAL8132115.1"/>
    </source>
</evidence>
<reference evidence="2 3" key="1">
    <citation type="submission" date="2024-08" db="EMBL/GenBank/DDBJ databases">
        <authorList>
            <person name="Cucini C."/>
            <person name="Frati F."/>
        </authorList>
    </citation>
    <scope>NUCLEOTIDE SEQUENCE [LARGE SCALE GENOMIC DNA]</scope>
</reference>
<accession>A0ABP1RP43</accession>
<organism evidence="2 3">
    <name type="scientific">Orchesella dallaii</name>
    <dbReference type="NCBI Taxonomy" id="48710"/>
    <lineage>
        <taxon>Eukaryota</taxon>
        <taxon>Metazoa</taxon>
        <taxon>Ecdysozoa</taxon>
        <taxon>Arthropoda</taxon>
        <taxon>Hexapoda</taxon>
        <taxon>Collembola</taxon>
        <taxon>Entomobryomorpha</taxon>
        <taxon>Entomobryoidea</taxon>
        <taxon>Orchesellidae</taxon>
        <taxon>Orchesellinae</taxon>
        <taxon>Orchesella</taxon>
    </lineage>
</organism>
<name>A0ABP1RP43_9HEXA</name>
<feature type="transmembrane region" description="Helical" evidence="1">
    <location>
        <begin position="669"/>
        <end position="687"/>
    </location>
</feature>
<evidence type="ECO:0000313" key="3">
    <source>
        <dbReference type="Proteomes" id="UP001642540"/>
    </source>
</evidence>
<proteinExistence type="predicted"/>